<dbReference type="RefSeq" id="WP_038985793.1">
    <property type="nucleotide sequence ID" value="NZ_JACAJN010000002.1"/>
</dbReference>
<feature type="chain" id="PRO_5015051787" description="LPP20 lipoprotein" evidence="1">
    <location>
        <begin position="23"/>
        <end position="168"/>
    </location>
</feature>
<protein>
    <recommendedName>
        <fullName evidence="6">LPP20 lipoprotein</fullName>
    </recommendedName>
</protein>
<dbReference type="AlphaFoldDB" id="A0A163WLE2"/>
<reference evidence="3 5" key="2">
    <citation type="submission" date="2016-10" db="EMBL/GenBank/DDBJ databases">
        <authorList>
            <person name="de Groot N.N."/>
        </authorList>
    </citation>
    <scope>NUCLEOTIDE SEQUENCE [LARGE SCALE GENOMIC DNA]</scope>
    <source>
        <strain evidence="3 5">DSM 23048</strain>
    </source>
</reference>
<dbReference type="OrthoDB" id="795570at2"/>
<dbReference type="Proteomes" id="UP000183077">
    <property type="component" value="Unassembled WGS sequence"/>
</dbReference>
<sequence length="168" mass="19397">MMNRILRISFILLVFVLTSCKSKPTNTMASFYTGNNVECISADMYGNEIVQVFAQGRNRSAAIAEAKEEAIKTVMFRGIVTDKKQCSVKPIVKETNAEERYKKYFDKFFKKGGKNRKYTSVRRIAFQSNVIKNGITYESYSVEVTVNRKEIEKRLVKDEIIKINSYEK</sequence>
<evidence type="ECO:0000313" key="4">
    <source>
        <dbReference type="Proteomes" id="UP000076630"/>
    </source>
</evidence>
<evidence type="ECO:0008006" key="6">
    <source>
        <dbReference type="Google" id="ProtNLM"/>
    </source>
</evidence>
<evidence type="ECO:0000313" key="3">
    <source>
        <dbReference type="EMBL" id="SEJ05787.1"/>
    </source>
</evidence>
<gene>
    <name evidence="2" type="ORF">AV926_15300</name>
    <name evidence="3" type="ORF">SAMN04488018_110107</name>
</gene>
<keyword evidence="1" id="KW-0732">Signal</keyword>
<evidence type="ECO:0000256" key="1">
    <source>
        <dbReference type="SAM" id="SignalP"/>
    </source>
</evidence>
<dbReference type="PROSITE" id="PS51257">
    <property type="entry name" value="PROKAR_LIPOPROTEIN"/>
    <property type="match status" value="1"/>
</dbReference>
<organism evidence="2 4">
    <name type="scientific">Myroides marinus</name>
    <dbReference type="NCBI Taxonomy" id="703342"/>
    <lineage>
        <taxon>Bacteria</taxon>
        <taxon>Pseudomonadati</taxon>
        <taxon>Bacteroidota</taxon>
        <taxon>Flavobacteriia</taxon>
        <taxon>Flavobacteriales</taxon>
        <taxon>Flavobacteriaceae</taxon>
        <taxon>Myroides</taxon>
    </lineage>
</organism>
<dbReference type="EMBL" id="LQNU01000076">
    <property type="protein sequence ID" value="KZE76510.1"/>
    <property type="molecule type" value="Genomic_DNA"/>
</dbReference>
<keyword evidence="4" id="KW-1185">Reference proteome</keyword>
<dbReference type="EMBL" id="FNYS01000010">
    <property type="protein sequence ID" value="SEJ05787.1"/>
    <property type="molecule type" value="Genomic_DNA"/>
</dbReference>
<feature type="signal peptide" evidence="1">
    <location>
        <begin position="1"/>
        <end position="22"/>
    </location>
</feature>
<evidence type="ECO:0000313" key="2">
    <source>
        <dbReference type="EMBL" id="KZE76510.1"/>
    </source>
</evidence>
<evidence type="ECO:0000313" key="5">
    <source>
        <dbReference type="Proteomes" id="UP000183077"/>
    </source>
</evidence>
<name>A0A163WLE2_9FLAO</name>
<dbReference type="Proteomes" id="UP000076630">
    <property type="component" value="Unassembled WGS sequence"/>
</dbReference>
<proteinExistence type="predicted"/>
<accession>A0A163WLE2</accession>
<reference evidence="2 4" key="1">
    <citation type="submission" date="2016-01" db="EMBL/GenBank/DDBJ databases">
        <title>Whole genome sequencing of Myroides marinus L41.</title>
        <authorList>
            <person name="Hong K.W."/>
        </authorList>
    </citation>
    <scope>NUCLEOTIDE SEQUENCE [LARGE SCALE GENOMIC DNA]</scope>
    <source>
        <strain evidence="2 4">L41</strain>
    </source>
</reference>